<keyword evidence="2" id="KW-1185">Reference proteome</keyword>
<accession>A0ACC1PA66</accession>
<evidence type="ECO:0000313" key="2">
    <source>
        <dbReference type="Proteomes" id="UP001143856"/>
    </source>
</evidence>
<gene>
    <name evidence="1" type="ORF">NUW58_g3607</name>
</gene>
<dbReference type="Proteomes" id="UP001143856">
    <property type="component" value="Unassembled WGS sequence"/>
</dbReference>
<dbReference type="EMBL" id="JAPDGR010000559">
    <property type="protein sequence ID" value="KAJ2989169.1"/>
    <property type="molecule type" value="Genomic_DNA"/>
</dbReference>
<organism evidence="1 2">
    <name type="scientific">Xylaria curta</name>
    <dbReference type="NCBI Taxonomy" id="42375"/>
    <lineage>
        <taxon>Eukaryota</taxon>
        <taxon>Fungi</taxon>
        <taxon>Dikarya</taxon>
        <taxon>Ascomycota</taxon>
        <taxon>Pezizomycotina</taxon>
        <taxon>Sordariomycetes</taxon>
        <taxon>Xylariomycetidae</taxon>
        <taxon>Xylariales</taxon>
        <taxon>Xylariaceae</taxon>
        <taxon>Xylaria</taxon>
    </lineage>
</organism>
<comment type="caution">
    <text evidence="1">The sequence shown here is derived from an EMBL/GenBank/DDBJ whole genome shotgun (WGS) entry which is preliminary data.</text>
</comment>
<proteinExistence type="predicted"/>
<evidence type="ECO:0000313" key="1">
    <source>
        <dbReference type="EMBL" id="KAJ2989169.1"/>
    </source>
</evidence>
<sequence>MHANILTILAAPLLFVAGAQGYVSMYLYQDNDCKTLIPGTGMTTVNSGSCDTNVRTGWSSAKIISNQDSPAGTLTFYTNNNCAAGQQSHGYSSGNFACLNNFGFVANAVGLAG</sequence>
<name>A0ACC1PA66_9PEZI</name>
<protein>
    <submittedName>
        <fullName evidence="1">Uncharacterized protein</fullName>
    </submittedName>
</protein>
<reference evidence="1" key="1">
    <citation type="submission" date="2022-10" db="EMBL/GenBank/DDBJ databases">
        <title>Genome Sequence of Xylaria curta.</title>
        <authorList>
            <person name="Buettner E."/>
        </authorList>
    </citation>
    <scope>NUCLEOTIDE SEQUENCE</scope>
    <source>
        <strain evidence="1">Babe10</strain>
    </source>
</reference>